<dbReference type="EMBL" id="AEEI01000050">
    <property type="protein sequence ID" value="EFM01387.1"/>
    <property type="molecule type" value="Genomic_DNA"/>
</dbReference>
<dbReference type="Proteomes" id="UP000004394">
    <property type="component" value="Unassembled WGS sequence"/>
</dbReference>
<reference evidence="1" key="1">
    <citation type="submission" date="2010-07" db="EMBL/GenBank/DDBJ databases">
        <authorList>
            <person name="Muzny D."/>
            <person name="Qin X."/>
            <person name="Deng J."/>
            <person name="Jiang H."/>
            <person name="Liu Y."/>
            <person name="Qu J."/>
            <person name="Song X.-Z."/>
            <person name="Zhang L."/>
            <person name="Thornton R."/>
            <person name="Coyle M."/>
            <person name="Francisco L."/>
            <person name="Jackson L."/>
            <person name="Javaid M."/>
            <person name="Korchina V."/>
            <person name="Kovar C."/>
            <person name="Mata R."/>
            <person name="Mathew T."/>
            <person name="Ngo R."/>
            <person name="Nguyen L."/>
            <person name="Nguyen N."/>
            <person name="Okwuonu G."/>
            <person name="Ongeri F."/>
            <person name="Pham C."/>
            <person name="Simmons D."/>
            <person name="Wilczek-Boney K."/>
            <person name="Hale W."/>
            <person name="Jakkamsetti A."/>
            <person name="Pham P."/>
            <person name="Ruth R."/>
            <person name="San Lucas F."/>
            <person name="Warren J."/>
            <person name="Zhang J."/>
            <person name="Zhao Z."/>
            <person name="Zhou C."/>
            <person name="Zhu D."/>
            <person name="Lee S."/>
            <person name="Bess C."/>
            <person name="Blankenburg K."/>
            <person name="Forbes L."/>
            <person name="Fu Q."/>
            <person name="Gubbala S."/>
            <person name="Hirani K."/>
            <person name="Jayaseelan J.C."/>
            <person name="Lara F."/>
            <person name="Munidasa M."/>
            <person name="Palculict T."/>
            <person name="Patil S."/>
            <person name="Pu L.-L."/>
            <person name="Saada N."/>
            <person name="Tang L."/>
            <person name="Weissenberger G."/>
            <person name="Zhu Y."/>
            <person name="Hemphill L."/>
            <person name="Shang Y."/>
            <person name="Youmans B."/>
            <person name="Ayvaz T."/>
            <person name="Ross M."/>
            <person name="Santibanez J."/>
            <person name="Aqrawi P."/>
            <person name="Gross S."/>
            <person name="Joshi V."/>
            <person name="Fowler G."/>
            <person name="Nazareth L."/>
            <person name="Reid J."/>
            <person name="Worley K."/>
            <person name="Petrosino J."/>
            <person name="Highlander S."/>
            <person name="Gibbs R."/>
        </authorList>
    </citation>
    <scope>NUCLEOTIDE SEQUENCE [LARGE SCALE GENOMIC DNA]</scope>
    <source>
        <strain evidence="1">DSM 16973</strain>
    </source>
</reference>
<dbReference type="Gene3D" id="3.30.70.240">
    <property type="match status" value="1"/>
</dbReference>
<dbReference type="AlphaFoldDB" id="E0NTK4"/>
<sequence length="54" mass="6115">MQGSTYLSTADDLSAIVKTVMELSKIDWFKKSVRDIRGFKVESWSDFTALVKNA</sequence>
<keyword evidence="2" id="KW-1185">Reference proteome</keyword>
<evidence type="ECO:0000313" key="2">
    <source>
        <dbReference type="Proteomes" id="UP000004394"/>
    </source>
</evidence>
<accession>E0NTK4</accession>
<evidence type="ECO:0000313" key="1">
    <source>
        <dbReference type="EMBL" id="EFM01387.1"/>
    </source>
</evidence>
<dbReference type="eggNOG" id="COG3309">
    <property type="taxonomic scope" value="Bacteria"/>
</dbReference>
<dbReference type="HOGENOM" id="CLU_145265_4_1_10"/>
<organism evidence="1 2">
    <name type="scientific">Hoylesella marshii DSM 16973 = JCM 13450</name>
    <dbReference type="NCBI Taxonomy" id="862515"/>
    <lineage>
        <taxon>Bacteria</taxon>
        <taxon>Pseudomonadati</taxon>
        <taxon>Bacteroidota</taxon>
        <taxon>Bacteroidia</taxon>
        <taxon>Bacteroidales</taxon>
        <taxon>Prevotellaceae</taxon>
        <taxon>Hoylesella</taxon>
    </lineage>
</organism>
<name>E0NTK4_9BACT</name>
<comment type="caution">
    <text evidence="1">The sequence shown here is derived from an EMBL/GenBank/DDBJ whole genome shotgun (WGS) entry which is preliminary data.</text>
</comment>
<proteinExistence type="predicted"/>
<dbReference type="STRING" id="862515.HMPREF0658_1506"/>
<protein>
    <submittedName>
        <fullName evidence="1">Virulence-associated protein D (VapD) conserved region</fullName>
    </submittedName>
</protein>
<gene>
    <name evidence="1" type="primary">vapD</name>
    <name evidence="1" type="ORF">HMPREF0658_1506</name>
</gene>